<dbReference type="EMBL" id="JBHLUE010000008">
    <property type="protein sequence ID" value="MFC0564846.1"/>
    <property type="molecule type" value="Genomic_DNA"/>
</dbReference>
<gene>
    <name evidence="3" type="ORF">ACFFHU_11965</name>
</gene>
<dbReference type="PANTHER" id="PTHR43762">
    <property type="entry name" value="L-GULONOLACTONE OXIDASE"/>
    <property type="match status" value="1"/>
</dbReference>
<dbReference type="NCBIfam" id="TIGR01679">
    <property type="entry name" value="bact_FAD_ox"/>
    <property type="match status" value="1"/>
</dbReference>
<protein>
    <submittedName>
        <fullName evidence="3">D-arabinono-1,4-lactone oxidase</fullName>
    </submittedName>
</protein>
<sequence>MPESSPSTASAGTAAPWSNWAGNQTATAAVVRAAGADEVQAAVRAARADGRRLKVGGSGHSFTAIARPDGDRLELVAEPARIRVDRERRLVTVPAALTLRELNELLARHGLALPNLGDIDAQSVAGALATGTHGTGAGYGCLSTFVDALTLVTGAGELITCSATDNADVFPAARVGLGALGVLVEVTLRCVDAFVLRADERPAALADTLAGLPELIGGNDHAEFYWFPYTDRVQVKTNNRVPADDHPLPRMRGWLDDEFLANTVFAGACRLGRRLPGLAPAISAVSARALAARTYTGRSDRVFCTPRRVRFVEMEYGLPRAALPEALAALRRIVDDLPFRVLFPVEVRFTAPDDIWLSHGYGRESAYLAIHQYVGVPYEPYFRGFERIAAKLGGRPHWGKLHYRDAASLRPAYPRFDDFRAVRDRLDPDRVFGNAHLDRVLGA</sequence>
<dbReference type="SUPFAM" id="SSF56176">
    <property type="entry name" value="FAD-binding/transporter-associated domain-like"/>
    <property type="match status" value="1"/>
</dbReference>
<dbReference type="Pfam" id="PF04030">
    <property type="entry name" value="ALO"/>
    <property type="match status" value="1"/>
</dbReference>
<proteinExistence type="predicted"/>
<organism evidence="3 4">
    <name type="scientific">Plantactinospora siamensis</name>
    <dbReference type="NCBI Taxonomy" id="555372"/>
    <lineage>
        <taxon>Bacteria</taxon>
        <taxon>Bacillati</taxon>
        <taxon>Actinomycetota</taxon>
        <taxon>Actinomycetes</taxon>
        <taxon>Micromonosporales</taxon>
        <taxon>Micromonosporaceae</taxon>
        <taxon>Plantactinospora</taxon>
    </lineage>
</organism>
<dbReference type="InterPro" id="IPR016166">
    <property type="entry name" value="FAD-bd_PCMH"/>
</dbReference>
<dbReference type="PROSITE" id="PS51387">
    <property type="entry name" value="FAD_PCMH"/>
    <property type="match status" value="1"/>
</dbReference>
<dbReference type="InterPro" id="IPR016169">
    <property type="entry name" value="FAD-bd_PCMH_sub2"/>
</dbReference>
<name>A0ABV6NVY8_9ACTN</name>
<dbReference type="InterPro" id="IPR007173">
    <property type="entry name" value="ALO_C"/>
</dbReference>
<feature type="domain" description="FAD-binding PCMH-type" evidence="2">
    <location>
        <begin position="23"/>
        <end position="193"/>
    </location>
</feature>
<dbReference type="InterPro" id="IPR016171">
    <property type="entry name" value="Vanillyl_alc_oxidase_C-sub2"/>
</dbReference>
<comment type="caution">
    <text evidence="3">The sequence shown here is derived from an EMBL/GenBank/DDBJ whole genome shotgun (WGS) entry which is preliminary data.</text>
</comment>
<dbReference type="InterPro" id="IPR010031">
    <property type="entry name" value="FAD_lactone_oxidase-like"/>
</dbReference>
<dbReference type="InterPro" id="IPR036318">
    <property type="entry name" value="FAD-bd_PCMH-like_sf"/>
</dbReference>
<accession>A0ABV6NVY8</accession>
<evidence type="ECO:0000256" key="1">
    <source>
        <dbReference type="ARBA" id="ARBA00023002"/>
    </source>
</evidence>
<evidence type="ECO:0000313" key="4">
    <source>
        <dbReference type="Proteomes" id="UP001589894"/>
    </source>
</evidence>
<dbReference type="InterPro" id="IPR006094">
    <property type="entry name" value="Oxid_FAD_bind_N"/>
</dbReference>
<dbReference type="Gene3D" id="1.10.45.10">
    <property type="entry name" value="Vanillyl-alcohol Oxidase, Chain A, domain 4"/>
    <property type="match status" value="1"/>
</dbReference>
<dbReference type="Gene3D" id="3.30.70.2520">
    <property type="match status" value="1"/>
</dbReference>
<keyword evidence="1" id="KW-0560">Oxidoreductase</keyword>
<dbReference type="RefSeq" id="WP_377338163.1">
    <property type="nucleotide sequence ID" value="NZ_JBHLUE010000008.1"/>
</dbReference>
<keyword evidence="4" id="KW-1185">Reference proteome</keyword>
<dbReference type="PIRSF" id="PIRSF000136">
    <property type="entry name" value="LGO_GLO"/>
    <property type="match status" value="1"/>
</dbReference>
<dbReference type="InterPro" id="IPR016167">
    <property type="entry name" value="FAD-bd_PCMH_sub1"/>
</dbReference>
<evidence type="ECO:0000313" key="3">
    <source>
        <dbReference type="EMBL" id="MFC0564846.1"/>
    </source>
</evidence>
<reference evidence="3 4" key="1">
    <citation type="submission" date="2024-09" db="EMBL/GenBank/DDBJ databases">
        <authorList>
            <person name="Sun Q."/>
            <person name="Mori K."/>
        </authorList>
    </citation>
    <scope>NUCLEOTIDE SEQUENCE [LARGE SCALE GENOMIC DNA]</scope>
    <source>
        <strain evidence="3 4">TBRC 2205</strain>
    </source>
</reference>
<dbReference type="PANTHER" id="PTHR43762:SF1">
    <property type="entry name" value="D-ARABINONO-1,4-LACTONE OXIDASE"/>
    <property type="match status" value="1"/>
</dbReference>
<dbReference type="Proteomes" id="UP001589894">
    <property type="component" value="Unassembled WGS sequence"/>
</dbReference>
<dbReference type="Gene3D" id="3.30.465.10">
    <property type="match status" value="1"/>
</dbReference>
<evidence type="ECO:0000259" key="2">
    <source>
        <dbReference type="PROSITE" id="PS51387"/>
    </source>
</evidence>
<dbReference type="Pfam" id="PF01565">
    <property type="entry name" value="FAD_binding_4"/>
    <property type="match status" value="1"/>
</dbReference>
<dbReference type="Gene3D" id="3.30.43.10">
    <property type="entry name" value="Uridine Diphospho-n-acetylenolpyruvylglucosamine Reductase, domain 2"/>
    <property type="match status" value="1"/>
</dbReference>